<evidence type="ECO:0000256" key="5">
    <source>
        <dbReference type="ARBA" id="ARBA00023172"/>
    </source>
</evidence>
<comment type="function">
    <text evidence="1 6">Required for the transposition of the insertion element.</text>
</comment>
<evidence type="ECO:0000313" key="8">
    <source>
        <dbReference type="Proteomes" id="UP001257627"/>
    </source>
</evidence>
<evidence type="ECO:0000256" key="6">
    <source>
        <dbReference type="RuleBase" id="RU365089"/>
    </source>
</evidence>
<dbReference type="NCBIfam" id="NF033543">
    <property type="entry name" value="transpos_IS256"/>
    <property type="match status" value="1"/>
</dbReference>
<dbReference type="RefSeq" id="WP_082416775.1">
    <property type="nucleotide sequence ID" value="NZ_CP107955.1"/>
</dbReference>
<name>A0ABU3US52_9ACTN</name>
<reference evidence="7 8" key="1">
    <citation type="submission" date="2023-02" db="EMBL/GenBank/DDBJ databases">
        <authorList>
            <person name="Maleckis M."/>
        </authorList>
    </citation>
    <scope>NUCLEOTIDE SEQUENCE [LARGE SCALE GENOMIC DNA]</scope>
    <source>
        <strain evidence="7 8">P8-A2</strain>
    </source>
</reference>
<keyword evidence="6" id="KW-0814">Transposable element</keyword>
<proteinExistence type="inferred from homology"/>
<sequence>MLSVVNEDGTTEAGSLIDEIVREGARRMLAAALEAEVDQYIAELAGQRDEAGRRLVVRNGRHRPRTVTTAAGPIEVAAPRVNDKRVDETTGERQRFSSKILAPWCRKSPKISEVLPLLYLHGLSSGDFVPAMEQFLGSSAGLSPATVTRLTQQWTADHAEFQRRDLAGSDYVYVWADGVHPKIRLSQTHSCLLVLMGVRVDGTKELIAITEGLRESTESWADLLRDCRRRGMRDPMLVVGDGAMGLWRALAEVFPQARHQRCWVHKTRNVSNALPKSAQPGAKKALQEIYNAEDRAHAEKAVTAFEKAYGAKFPKAVKKITGEVDELLAFYDFPAEHWVHLRTTNPIESTFSTVKLRTKVTRGAGSPAAALAMVFKLVESAQARWRAVTAPHLVALVRAGARFENGLLVERDETLAA</sequence>
<evidence type="ECO:0000256" key="4">
    <source>
        <dbReference type="ARBA" id="ARBA00023125"/>
    </source>
</evidence>
<dbReference type="PANTHER" id="PTHR33217">
    <property type="entry name" value="TRANSPOSASE FOR INSERTION SEQUENCE ELEMENT IS1081"/>
    <property type="match status" value="1"/>
</dbReference>
<protein>
    <recommendedName>
        <fullName evidence="6">Mutator family transposase</fullName>
    </recommendedName>
</protein>
<keyword evidence="4 6" id="KW-0238">DNA-binding</keyword>
<keyword evidence="3 6" id="KW-0815">Transposition</keyword>
<evidence type="ECO:0000256" key="2">
    <source>
        <dbReference type="ARBA" id="ARBA00010961"/>
    </source>
</evidence>
<dbReference type="InterPro" id="IPR001207">
    <property type="entry name" value="Transposase_mutator"/>
</dbReference>
<evidence type="ECO:0000256" key="1">
    <source>
        <dbReference type="ARBA" id="ARBA00002190"/>
    </source>
</evidence>
<evidence type="ECO:0000313" key="7">
    <source>
        <dbReference type="EMBL" id="MDU8996746.1"/>
    </source>
</evidence>
<accession>A0ABU3US52</accession>
<keyword evidence="8" id="KW-1185">Reference proteome</keyword>
<keyword evidence="5 6" id="KW-0233">DNA recombination</keyword>
<dbReference type="PANTHER" id="PTHR33217:SF9">
    <property type="entry name" value="MUTATOR FAMILY TRANSPOSASE"/>
    <property type="match status" value="1"/>
</dbReference>
<dbReference type="Proteomes" id="UP001257627">
    <property type="component" value="Unassembled WGS sequence"/>
</dbReference>
<dbReference type="PROSITE" id="PS01007">
    <property type="entry name" value="TRANSPOSASE_MUTATOR"/>
    <property type="match status" value="1"/>
</dbReference>
<comment type="caution">
    <text evidence="7">The sequence shown here is derived from an EMBL/GenBank/DDBJ whole genome shotgun (WGS) entry which is preliminary data.</text>
</comment>
<comment type="similarity">
    <text evidence="2 6">Belongs to the transposase mutator family.</text>
</comment>
<gene>
    <name evidence="7" type="ORF">PU648_31235</name>
</gene>
<dbReference type="Pfam" id="PF00872">
    <property type="entry name" value="Transposase_mut"/>
    <property type="match status" value="1"/>
</dbReference>
<evidence type="ECO:0000256" key="3">
    <source>
        <dbReference type="ARBA" id="ARBA00022578"/>
    </source>
</evidence>
<dbReference type="EMBL" id="JARAKF010000001">
    <property type="protein sequence ID" value="MDU8996746.1"/>
    <property type="molecule type" value="Genomic_DNA"/>
</dbReference>
<organism evidence="7 8">
    <name type="scientific">Streptomyces mirabilis</name>
    <dbReference type="NCBI Taxonomy" id="68239"/>
    <lineage>
        <taxon>Bacteria</taxon>
        <taxon>Bacillati</taxon>
        <taxon>Actinomycetota</taxon>
        <taxon>Actinomycetes</taxon>
        <taxon>Kitasatosporales</taxon>
        <taxon>Streptomycetaceae</taxon>
        <taxon>Streptomyces</taxon>
    </lineage>
</organism>